<keyword evidence="8" id="KW-0812">Transmembrane</keyword>
<dbReference type="Gene3D" id="1.25.40.10">
    <property type="entry name" value="Tetratricopeptide repeat domain"/>
    <property type="match status" value="2"/>
</dbReference>
<keyword evidence="11" id="KW-1185">Reference proteome</keyword>
<dbReference type="GO" id="GO:0016301">
    <property type="term" value="F:kinase activity"/>
    <property type="evidence" value="ECO:0007669"/>
    <property type="project" value="UniProtKB-KW"/>
</dbReference>
<evidence type="ECO:0000256" key="8">
    <source>
        <dbReference type="SAM" id="Phobius"/>
    </source>
</evidence>
<dbReference type="InterPro" id="IPR004358">
    <property type="entry name" value="Sig_transdc_His_kin-like_C"/>
</dbReference>
<comment type="caution">
    <text evidence="10">The sequence shown here is derived from an EMBL/GenBank/DDBJ whole genome shotgun (WGS) entry which is preliminary data.</text>
</comment>
<dbReference type="RefSeq" id="WP_237851992.1">
    <property type="nucleotide sequence ID" value="NZ_JAKLWS010000001.1"/>
</dbReference>
<feature type="transmembrane region" description="Helical" evidence="8">
    <location>
        <begin position="430"/>
        <end position="450"/>
    </location>
</feature>
<dbReference type="EC" id="2.7.13.3" evidence="2"/>
<evidence type="ECO:0000256" key="5">
    <source>
        <dbReference type="ARBA" id="ARBA00022777"/>
    </source>
</evidence>
<gene>
    <name evidence="10" type="ORF">L6773_01115</name>
</gene>
<dbReference type="SUPFAM" id="SSF47384">
    <property type="entry name" value="Homodimeric domain of signal transducing histidine kinase"/>
    <property type="match status" value="1"/>
</dbReference>
<dbReference type="SMART" id="SM00028">
    <property type="entry name" value="TPR"/>
    <property type="match status" value="5"/>
</dbReference>
<feature type="domain" description="Histidine kinase" evidence="9">
    <location>
        <begin position="480"/>
        <end position="695"/>
    </location>
</feature>
<evidence type="ECO:0000256" key="2">
    <source>
        <dbReference type="ARBA" id="ARBA00012438"/>
    </source>
</evidence>
<evidence type="ECO:0000256" key="1">
    <source>
        <dbReference type="ARBA" id="ARBA00000085"/>
    </source>
</evidence>
<dbReference type="InterPro" id="IPR036890">
    <property type="entry name" value="HATPase_C_sf"/>
</dbReference>
<dbReference type="EMBL" id="JAKLWS010000001">
    <property type="protein sequence ID" value="MCG2587146.1"/>
    <property type="molecule type" value="Genomic_DNA"/>
</dbReference>
<reference evidence="10" key="1">
    <citation type="submission" date="2022-01" db="EMBL/GenBank/DDBJ databases">
        <authorList>
            <person name="Wang Y."/>
        </authorList>
    </citation>
    <scope>NUCLEOTIDE SEQUENCE</scope>
    <source>
        <strain evidence="10">WB101</strain>
    </source>
</reference>
<evidence type="ECO:0000259" key="9">
    <source>
        <dbReference type="PROSITE" id="PS50109"/>
    </source>
</evidence>
<keyword evidence="7" id="KW-0175">Coiled coil</keyword>
<dbReference type="InterPro" id="IPR011990">
    <property type="entry name" value="TPR-like_helical_dom_sf"/>
</dbReference>
<reference evidence="10" key="2">
    <citation type="submission" date="2024-05" db="EMBL/GenBank/DDBJ databases">
        <title>Rhodohalobacter halophilus gen. nov., sp. nov., a moderately halophilic member of the family Balneolaceae.</title>
        <authorList>
            <person name="Xia J."/>
        </authorList>
    </citation>
    <scope>NUCLEOTIDE SEQUENCE</scope>
    <source>
        <strain evidence="10">WB101</strain>
    </source>
</reference>
<keyword evidence="8" id="KW-0472">Membrane</keyword>
<dbReference type="CDD" id="cd00082">
    <property type="entry name" value="HisKA"/>
    <property type="match status" value="1"/>
</dbReference>
<dbReference type="Proteomes" id="UP001165366">
    <property type="component" value="Unassembled WGS sequence"/>
</dbReference>
<dbReference type="PANTHER" id="PTHR43047:SF72">
    <property type="entry name" value="OSMOSENSING HISTIDINE PROTEIN KINASE SLN1"/>
    <property type="match status" value="1"/>
</dbReference>
<protein>
    <recommendedName>
        <fullName evidence="2">histidine kinase</fullName>
        <ecNumber evidence="2">2.7.13.3</ecNumber>
    </recommendedName>
</protein>
<comment type="catalytic activity">
    <reaction evidence="1">
        <text>ATP + protein L-histidine = ADP + protein N-phospho-L-histidine.</text>
        <dbReference type="EC" id="2.7.13.3"/>
    </reaction>
</comment>
<dbReference type="InterPro" id="IPR036097">
    <property type="entry name" value="HisK_dim/P_sf"/>
</dbReference>
<feature type="coiled-coil region" evidence="7">
    <location>
        <begin position="450"/>
        <end position="480"/>
    </location>
</feature>
<dbReference type="Gene3D" id="3.30.565.10">
    <property type="entry name" value="Histidine kinase-like ATPase, C-terminal domain"/>
    <property type="match status" value="1"/>
</dbReference>
<dbReference type="SUPFAM" id="SSF55874">
    <property type="entry name" value="ATPase domain of HSP90 chaperone/DNA topoisomerase II/histidine kinase"/>
    <property type="match status" value="1"/>
</dbReference>
<keyword evidence="3" id="KW-0597">Phosphoprotein</keyword>
<feature type="repeat" description="TPR" evidence="6">
    <location>
        <begin position="317"/>
        <end position="350"/>
    </location>
</feature>
<dbReference type="SUPFAM" id="SSF48452">
    <property type="entry name" value="TPR-like"/>
    <property type="match status" value="3"/>
</dbReference>
<evidence type="ECO:0000256" key="6">
    <source>
        <dbReference type="PROSITE-ProRule" id="PRU00339"/>
    </source>
</evidence>
<dbReference type="InterPro" id="IPR003661">
    <property type="entry name" value="HisK_dim/P_dom"/>
</dbReference>
<dbReference type="Gene3D" id="1.10.287.130">
    <property type="match status" value="1"/>
</dbReference>
<evidence type="ECO:0000256" key="4">
    <source>
        <dbReference type="ARBA" id="ARBA00022679"/>
    </source>
</evidence>
<dbReference type="Pfam" id="PF13181">
    <property type="entry name" value="TPR_8"/>
    <property type="match status" value="1"/>
</dbReference>
<dbReference type="SMART" id="SM00388">
    <property type="entry name" value="HisKA"/>
    <property type="match status" value="1"/>
</dbReference>
<keyword evidence="8" id="KW-1133">Transmembrane helix</keyword>
<dbReference type="SMART" id="SM00387">
    <property type="entry name" value="HATPase_c"/>
    <property type="match status" value="1"/>
</dbReference>
<dbReference type="PRINTS" id="PR00344">
    <property type="entry name" value="BCTRLSENSOR"/>
</dbReference>
<proteinExistence type="predicted"/>
<feature type="coiled-coil region" evidence="7">
    <location>
        <begin position="323"/>
        <end position="353"/>
    </location>
</feature>
<dbReference type="PROSITE" id="PS50005">
    <property type="entry name" value="TPR"/>
    <property type="match status" value="2"/>
</dbReference>
<dbReference type="PROSITE" id="PS50109">
    <property type="entry name" value="HIS_KIN"/>
    <property type="match status" value="1"/>
</dbReference>
<dbReference type="InterPro" id="IPR005467">
    <property type="entry name" value="His_kinase_dom"/>
</dbReference>
<accession>A0ABS9K8H0</accession>
<dbReference type="Pfam" id="PF00512">
    <property type="entry name" value="HisKA"/>
    <property type="match status" value="1"/>
</dbReference>
<keyword evidence="4" id="KW-0808">Transferase</keyword>
<feature type="coiled-coil region" evidence="7">
    <location>
        <begin position="216"/>
        <end position="243"/>
    </location>
</feature>
<dbReference type="PROSITE" id="PS50293">
    <property type="entry name" value="TPR_REGION"/>
    <property type="match status" value="1"/>
</dbReference>
<sequence>MRLLIIILIVGFWVQDAFCISPIVPLTDQVEMTNRDTSYVRELNEKSQRLIEEGKLDSASAVIDEALSLAEFLNDIEGEAFAILNLASYYDTKGLPDSLLTSVAPLLDRYEGTEKYTRIGNLVATSHHEVGNFQQSLDLYKKMFDAAKQDNDIRMQMGITQNMGNSYSSLGDMPSAIDSYLSSLEMAEERDDTLVTAVVLDNLASVNVDQENYELAEEYLFRALELNKEIDNLRNQITNHISLGFLYKEWDKYDLARQNYERVLEIADQLGNVLSKIQAIYNLGVLYTETGDTDRALESYQESLRLSQENNIPIGFFYNHAGMGDLYVELEDYDRAIENYQQALEIAEKVQATDMVKTGLLNLYETAEESGDTALAFTYLKRYSALTDSLAQTEREDALARQEAMLQLRSERERSELLEETVATQRSNTIMISVLGGVMLIASIWLVVLYRKKKNANDLLKNKTKELEEANNVKDKLLSVLAHDLRTPISNIQGVVYMIRENMLDTEDIDTALNHIDFQLQQGINTLTNYLEWAQDHRGGISADMEDIRLLEIVNTAIHEIKKSAENKNVEINNMVNPQISALADKHMMNVILRNLLSNAIKYVDTGDIITVNTNETNNTVELSVKDTGKGIPDNKLKNLFKPFNRVTRGTKGEIGTGLGLSLCKEFIEKQGGSIRCESEVGKGTTFTVVLQKSETAEGPEQVAEKSGAK</sequence>
<dbReference type="PANTHER" id="PTHR43047">
    <property type="entry name" value="TWO-COMPONENT HISTIDINE PROTEIN KINASE"/>
    <property type="match status" value="1"/>
</dbReference>
<name>A0ABS9K8H0_9BACT</name>
<dbReference type="Pfam" id="PF13424">
    <property type="entry name" value="TPR_12"/>
    <property type="match status" value="2"/>
</dbReference>
<evidence type="ECO:0000313" key="10">
    <source>
        <dbReference type="EMBL" id="MCG2587146.1"/>
    </source>
</evidence>
<dbReference type="Pfam" id="PF02518">
    <property type="entry name" value="HATPase_c"/>
    <property type="match status" value="1"/>
</dbReference>
<evidence type="ECO:0000256" key="7">
    <source>
        <dbReference type="SAM" id="Coils"/>
    </source>
</evidence>
<keyword evidence="5 10" id="KW-0418">Kinase</keyword>
<dbReference type="InterPro" id="IPR003594">
    <property type="entry name" value="HATPase_dom"/>
</dbReference>
<keyword evidence="6" id="KW-0802">TPR repeat</keyword>
<organism evidence="10 11">
    <name type="scientific">Rhodohalobacter sulfatireducens</name>
    <dbReference type="NCBI Taxonomy" id="2911366"/>
    <lineage>
        <taxon>Bacteria</taxon>
        <taxon>Pseudomonadati</taxon>
        <taxon>Balneolota</taxon>
        <taxon>Balneolia</taxon>
        <taxon>Balneolales</taxon>
        <taxon>Balneolaceae</taxon>
        <taxon>Rhodohalobacter</taxon>
    </lineage>
</organism>
<evidence type="ECO:0000313" key="11">
    <source>
        <dbReference type="Proteomes" id="UP001165366"/>
    </source>
</evidence>
<feature type="repeat" description="TPR" evidence="6">
    <location>
        <begin position="277"/>
        <end position="310"/>
    </location>
</feature>
<dbReference type="InterPro" id="IPR019734">
    <property type="entry name" value="TPR_rpt"/>
</dbReference>
<evidence type="ECO:0000256" key="3">
    <source>
        <dbReference type="ARBA" id="ARBA00022553"/>
    </source>
</evidence>